<feature type="domain" description="MobA-like NTP transferase" evidence="9">
    <location>
        <begin position="49"/>
        <end position="202"/>
    </location>
</feature>
<comment type="similarity">
    <text evidence="8">Belongs to the MobA family.</text>
</comment>
<dbReference type="OrthoDB" id="9788394at2"/>
<feature type="binding site" evidence="8">
    <location>
        <position position="145"/>
    </location>
    <ligand>
        <name>Mg(2+)</name>
        <dbReference type="ChEBI" id="CHEBI:18420"/>
    </ligand>
</feature>
<keyword evidence="1 8" id="KW-0963">Cytoplasm</keyword>
<dbReference type="HAMAP" id="MF_00316">
    <property type="entry name" value="MobA"/>
    <property type="match status" value="1"/>
</dbReference>
<accession>A0A420VV20</accession>
<evidence type="ECO:0000259" key="9">
    <source>
        <dbReference type="Pfam" id="PF12804"/>
    </source>
</evidence>
<comment type="caution">
    <text evidence="8">Lacks conserved residue(s) required for the propagation of feature annotation.</text>
</comment>
<dbReference type="EMBL" id="RBWS01000014">
    <property type="protein sequence ID" value="RKO70196.1"/>
    <property type="molecule type" value="Genomic_DNA"/>
</dbReference>
<dbReference type="InterPro" id="IPR029044">
    <property type="entry name" value="Nucleotide-diphossugar_trans"/>
</dbReference>
<dbReference type="SUPFAM" id="SSF53448">
    <property type="entry name" value="Nucleotide-diphospho-sugar transferases"/>
    <property type="match status" value="1"/>
</dbReference>
<protein>
    <recommendedName>
        <fullName evidence="8">Probable molybdenum cofactor guanylyltransferase</fullName>
        <shortName evidence="8">MoCo guanylyltransferase</shortName>
        <ecNumber evidence="8">2.7.7.77</ecNumber>
    </recommendedName>
    <alternativeName>
        <fullName evidence="8">GTP:molybdopterin guanylyltransferase</fullName>
    </alternativeName>
    <alternativeName>
        <fullName evidence="8">Mo-MPT guanylyltransferase</fullName>
    </alternativeName>
    <alternativeName>
        <fullName evidence="8">Molybdopterin guanylyltransferase</fullName>
    </alternativeName>
    <alternativeName>
        <fullName evidence="8">Molybdopterin-guanine dinucleotide synthase</fullName>
        <shortName evidence="8">MGD synthase</shortName>
    </alternativeName>
</protein>
<keyword evidence="7 8" id="KW-0501">Molybdenum cofactor biosynthesis</keyword>
<comment type="domain">
    <text evidence="8">The N-terminal domain determines nucleotide recognition and specific binding, while the C-terminal domain determines the specific binding to the target protein.</text>
</comment>
<feature type="binding site" evidence="8">
    <location>
        <begin position="52"/>
        <end position="54"/>
    </location>
    <ligand>
        <name>GTP</name>
        <dbReference type="ChEBI" id="CHEBI:37565"/>
    </ligand>
</feature>
<sequence length="247" mass="27887">MPSSLTKSSTASLMEAFQICGKICIFNKIDPLKTIMIIPNDNRTHPLNGLVLIGGRSQRMGSPKEKIKWHGKEQVYYLADLLRNYCKDVYISCRPEQLDEIAVGKKMASNYAWLPDRYKDIGPMGGILTAFEFQSEQAWLVVACDLPILGPEAVDYLIQKRDPRRIATAFISSKDNLPEPLFAIWEPYSLPIIQQMFAQNRLSPRQVLIEYYALCVQAPDLQTLTNVNTPTEAKIAEAMITKKSQSS</sequence>
<dbReference type="Proteomes" id="UP000282423">
    <property type="component" value="Unassembled WGS sequence"/>
</dbReference>
<keyword evidence="4 8" id="KW-0547">Nucleotide-binding</keyword>
<comment type="caution">
    <text evidence="10">The sequence shown here is derived from an EMBL/GenBank/DDBJ whole genome shotgun (WGS) entry which is preliminary data.</text>
</comment>
<feature type="binding site" evidence="8">
    <location>
        <position position="116"/>
    </location>
    <ligand>
        <name>GTP</name>
        <dbReference type="ChEBI" id="CHEBI:37565"/>
    </ligand>
</feature>
<keyword evidence="3 8" id="KW-0479">Metal-binding</keyword>
<keyword evidence="5 8" id="KW-0460">Magnesium</keyword>
<evidence type="ECO:0000256" key="4">
    <source>
        <dbReference type="ARBA" id="ARBA00022741"/>
    </source>
</evidence>
<dbReference type="GO" id="GO:0061603">
    <property type="term" value="F:molybdenum cofactor guanylyltransferase activity"/>
    <property type="evidence" value="ECO:0007669"/>
    <property type="project" value="UniProtKB-EC"/>
</dbReference>
<comment type="cofactor">
    <cofactor evidence="8">
        <name>Mg(2+)</name>
        <dbReference type="ChEBI" id="CHEBI:18420"/>
    </cofactor>
</comment>
<evidence type="ECO:0000256" key="2">
    <source>
        <dbReference type="ARBA" id="ARBA00022679"/>
    </source>
</evidence>
<evidence type="ECO:0000313" key="10">
    <source>
        <dbReference type="EMBL" id="RKO70196.1"/>
    </source>
</evidence>
<organism evidence="10 11">
    <name type="scientific">Sphingobacterium puteale</name>
    <dbReference type="NCBI Taxonomy" id="2420510"/>
    <lineage>
        <taxon>Bacteria</taxon>
        <taxon>Pseudomonadati</taxon>
        <taxon>Bacteroidota</taxon>
        <taxon>Sphingobacteriia</taxon>
        <taxon>Sphingobacteriales</taxon>
        <taxon>Sphingobacteriaceae</taxon>
        <taxon>Sphingobacterium</taxon>
    </lineage>
</organism>
<dbReference type="InterPro" id="IPR013482">
    <property type="entry name" value="Molybde_CF_guanTrfase"/>
</dbReference>
<comment type="function">
    <text evidence="8">Transfers a GMP moiety from GTP to Mo-molybdopterin (Mo-MPT) cofactor (Moco or molybdenum cofactor) to form Mo-molybdopterin guanine dinucleotide (Mo-MGD) cofactor.</text>
</comment>
<proteinExistence type="inferred from homology"/>
<dbReference type="CDD" id="cd02503">
    <property type="entry name" value="MobA"/>
    <property type="match status" value="1"/>
</dbReference>
<dbReference type="Pfam" id="PF12804">
    <property type="entry name" value="NTP_transf_3"/>
    <property type="match status" value="1"/>
</dbReference>
<feature type="binding site" evidence="8">
    <location>
        <position position="64"/>
    </location>
    <ligand>
        <name>GTP</name>
        <dbReference type="ChEBI" id="CHEBI:37565"/>
    </ligand>
</feature>
<dbReference type="AlphaFoldDB" id="A0A420VV20"/>
<keyword evidence="2 8" id="KW-0808">Transferase</keyword>
<keyword evidence="6 8" id="KW-0342">GTP-binding</keyword>
<dbReference type="GO" id="GO:0005525">
    <property type="term" value="F:GTP binding"/>
    <property type="evidence" value="ECO:0007669"/>
    <property type="project" value="UniProtKB-UniRule"/>
</dbReference>
<keyword evidence="10" id="KW-0548">Nucleotidyltransferase</keyword>
<dbReference type="PANTHER" id="PTHR19136:SF81">
    <property type="entry name" value="MOLYBDENUM COFACTOR GUANYLYLTRANSFERASE"/>
    <property type="match status" value="1"/>
</dbReference>
<gene>
    <name evidence="8" type="primary">mobA</name>
    <name evidence="10" type="ORF">D7322_18665</name>
</gene>
<dbReference type="EC" id="2.7.7.77" evidence="8"/>
<dbReference type="GO" id="GO:0006777">
    <property type="term" value="P:Mo-molybdopterin cofactor biosynthetic process"/>
    <property type="evidence" value="ECO:0007669"/>
    <property type="project" value="UniProtKB-KW"/>
</dbReference>
<dbReference type="InterPro" id="IPR025877">
    <property type="entry name" value="MobA-like_NTP_Trfase"/>
</dbReference>
<keyword evidence="11" id="KW-1185">Reference proteome</keyword>
<dbReference type="Gene3D" id="3.90.550.10">
    <property type="entry name" value="Spore Coat Polysaccharide Biosynthesis Protein SpsA, Chain A"/>
    <property type="match status" value="1"/>
</dbReference>
<evidence type="ECO:0000256" key="5">
    <source>
        <dbReference type="ARBA" id="ARBA00022842"/>
    </source>
</evidence>
<comment type="catalytic activity">
    <reaction evidence="8">
        <text>Mo-molybdopterin + GTP + H(+) = Mo-molybdopterin guanine dinucleotide + diphosphate</text>
        <dbReference type="Rhea" id="RHEA:34243"/>
        <dbReference type="ChEBI" id="CHEBI:15378"/>
        <dbReference type="ChEBI" id="CHEBI:33019"/>
        <dbReference type="ChEBI" id="CHEBI:37565"/>
        <dbReference type="ChEBI" id="CHEBI:71302"/>
        <dbReference type="ChEBI" id="CHEBI:71310"/>
        <dbReference type="EC" id="2.7.7.77"/>
    </reaction>
</comment>
<dbReference type="GO" id="GO:0046872">
    <property type="term" value="F:metal ion binding"/>
    <property type="evidence" value="ECO:0007669"/>
    <property type="project" value="UniProtKB-KW"/>
</dbReference>
<reference evidence="10 11" key="1">
    <citation type="submission" date="2018-10" db="EMBL/GenBank/DDBJ databases">
        <title>Sphingobacterium sp. M05W1-28.</title>
        <authorList>
            <person name="Cai H."/>
        </authorList>
    </citation>
    <scope>NUCLEOTIDE SEQUENCE [LARGE SCALE GENOMIC DNA]</scope>
    <source>
        <strain evidence="10 11">M05W1-28</strain>
    </source>
</reference>
<evidence type="ECO:0000256" key="6">
    <source>
        <dbReference type="ARBA" id="ARBA00023134"/>
    </source>
</evidence>
<evidence type="ECO:0000256" key="3">
    <source>
        <dbReference type="ARBA" id="ARBA00022723"/>
    </source>
</evidence>
<dbReference type="GO" id="GO:0005737">
    <property type="term" value="C:cytoplasm"/>
    <property type="evidence" value="ECO:0007669"/>
    <property type="project" value="UniProtKB-SubCell"/>
</dbReference>
<dbReference type="PANTHER" id="PTHR19136">
    <property type="entry name" value="MOLYBDENUM COFACTOR GUANYLYLTRANSFERASE"/>
    <property type="match status" value="1"/>
</dbReference>
<comment type="subcellular location">
    <subcellularLocation>
        <location evidence="8">Cytoplasm</location>
    </subcellularLocation>
</comment>
<name>A0A420VV20_9SPHI</name>
<feature type="binding site" evidence="8">
    <location>
        <position position="145"/>
    </location>
    <ligand>
        <name>GTP</name>
        <dbReference type="ChEBI" id="CHEBI:37565"/>
    </ligand>
</feature>
<evidence type="ECO:0000256" key="8">
    <source>
        <dbReference type="HAMAP-Rule" id="MF_00316"/>
    </source>
</evidence>
<evidence type="ECO:0000256" key="1">
    <source>
        <dbReference type="ARBA" id="ARBA00022490"/>
    </source>
</evidence>
<evidence type="ECO:0000256" key="7">
    <source>
        <dbReference type="ARBA" id="ARBA00023150"/>
    </source>
</evidence>
<evidence type="ECO:0000313" key="11">
    <source>
        <dbReference type="Proteomes" id="UP000282423"/>
    </source>
</evidence>